<evidence type="ECO:0000313" key="3">
    <source>
        <dbReference type="Proteomes" id="UP000824109"/>
    </source>
</evidence>
<dbReference type="InterPro" id="IPR038765">
    <property type="entry name" value="Papain-like_cys_pep_sf"/>
</dbReference>
<name>A0A9D1MCZ1_9FIRM</name>
<dbReference type="AlphaFoldDB" id="A0A9D1MCZ1"/>
<feature type="signal peptide" evidence="1">
    <location>
        <begin position="1"/>
        <end position="29"/>
    </location>
</feature>
<gene>
    <name evidence="2" type="ORF">IAA61_09215</name>
</gene>
<protein>
    <recommendedName>
        <fullName evidence="4">Polymorphic outer membrane protein repeat-containing protein</fullName>
    </recommendedName>
</protein>
<comment type="caution">
    <text evidence="2">The sequence shown here is derived from an EMBL/GenBank/DDBJ whole genome shotgun (WGS) entry which is preliminary data.</text>
</comment>
<feature type="chain" id="PRO_5038448007" description="Polymorphic outer membrane protein repeat-containing protein" evidence="1">
    <location>
        <begin position="30"/>
        <end position="1210"/>
    </location>
</feature>
<dbReference type="EMBL" id="DVNB01000093">
    <property type="protein sequence ID" value="HIU57969.1"/>
    <property type="molecule type" value="Genomic_DNA"/>
</dbReference>
<dbReference type="Proteomes" id="UP000824109">
    <property type="component" value="Unassembled WGS sequence"/>
</dbReference>
<evidence type="ECO:0000313" key="2">
    <source>
        <dbReference type="EMBL" id="HIU57969.1"/>
    </source>
</evidence>
<dbReference type="InterPro" id="IPR011050">
    <property type="entry name" value="Pectin_lyase_fold/virulence"/>
</dbReference>
<evidence type="ECO:0008006" key="4">
    <source>
        <dbReference type="Google" id="ProtNLM"/>
    </source>
</evidence>
<reference evidence="2" key="2">
    <citation type="journal article" date="2021" name="PeerJ">
        <title>Extensive microbial diversity within the chicken gut microbiome revealed by metagenomics and culture.</title>
        <authorList>
            <person name="Gilroy R."/>
            <person name="Ravi A."/>
            <person name="Getino M."/>
            <person name="Pursley I."/>
            <person name="Horton D.L."/>
            <person name="Alikhan N.F."/>
            <person name="Baker D."/>
            <person name="Gharbi K."/>
            <person name="Hall N."/>
            <person name="Watson M."/>
            <person name="Adriaenssens E.M."/>
            <person name="Foster-Nyarko E."/>
            <person name="Jarju S."/>
            <person name="Secka A."/>
            <person name="Antonio M."/>
            <person name="Oren A."/>
            <person name="Chaudhuri R.R."/>
            <person name="La Ragione R."/>
            <person name="Hildebrand F."/>
            <person name="Pallen M.J."/>
        </authorList>
    </citation>
    <scope>NUCLEOTIDE SEQUENCE</scope>
    <source>
        <strain evidence="2">USAMLcec3-3695</strain>
    </source>
</reference>
<dbReference type="PANTHER" id="PTHR11319">
    <property type="entry name" value="G PROTEIN-COUPLED RECEPTOR-RELATED"/>
    <property type="match status" value="1"/>
</dbReference>
<proteinExistence type="predicted"/>
<accession>A0A9D1MCZ1</accession>
<organism evidence="2 3">
    <name type="scientific">Candidatus Ornithomonoglobus merdipullorum</name>
    <dbReference type="NCBI Taxonomy" id="2840895"/>
    <lineage>
        <taxon>Bacteria</taxon>
        <taxon>Bacillati</taxon>
        <taxon>Bacillota</taxon>
        <taxon>Clostridia</taxon>
        <taxon>Candidatus Ornithomonoglobus</taxon>
    </lineage>
</organism>
<evidence type="ECO:0000256" key="1">
    <source>
        <dbReference type="SAM" id="SignalP"/>
    </source>
</evidence>
<keyword evidence="1" id="KW-0732">Signal</keyword>
<dbReference type="SUPFAM" id="SSF54001">
    <property type="entry name" value="Cysteine proteinases"/>
    <property type="match status" value="1"/>
</dbReference>
<sequence>MVIKPFKITLCLTAALAAFLGAYTLNSSAYSNDMFADIHTECADGFYTVITDTEGETHTLSGVIDADSIEECASADKIASYELFKNGVSLMKTELNDIIPQDRVYLSSDGLPVQNGYYSTLFTVSEEDGTEAFITGLSPAYLDMVQRELISAALEGTVFEMEALGFIDTEKTNMPSDGDDELCWAASAANVLHYTGWGAKAGFDSTDDIFEDFTDHFTDFGSVQLYGLDWFFDGTYPAQSLEGWSVVKDYGSSGGYLTQYSSWDVMEIADIEFAHENINTAITGLENGSGAGIALGWIDENGIRNGGHAITLWGYICDKDLTEQDSRYYTALIVSDSDSDMPSDTDRRTAPNKLHVLNMEPYTENGYDSWRFTDYYDSAGVLESIYLLFPYSDEVLYETDSGASLDKFNDTDLHFWQVNVSNDAYDTELEAHNFAAGDTIYITPVIENLADLYWEGELSYNAEITDSSGVSVWSGSGTYSGAIEPFGNADVSKTSKLSVEGLSPGEYTVTLSLNPEKTIQEAYYYNNTTEYEFTVIETDTDISQAFMSAEIGSFTNGSAETLINYEGLDGLGLPDGAEYTLMQSYYKDGSWSAWEQAYTSDEEPAGNASIMSEANIPPESCIVYARGDRVRFRLRIMYDGGPMINLYSDEAELYYTAAEIVLDETSATELTPLENGAKALAEGESLAFRVRNSSTYDGGAVQFDVVVYAEKDGERIELYRMDGAPLEYGETSDIISFDSWEAELSGTYSIIASAEGYFGSAELELGTLYIEENISYEVTTEYDVTDPYDGDISLREAVGYIIRYGSSSDKVTLADNIGILYVDSPITIDGPVFIDGAYSPSGSDRVAAFVYGYEQNQLFKVTETGELSLISLCLNSGCSDDLGGAVENLGGNVYAEQCMFSYCESGLSGGAVYSDGGSMVLKNCSFRDNTSGYGGAVGITGDAKLDMLNCVFIGNSSNGGAVYNDGGDAAILYSTFADNSALSGGGGAVTSLGSTNMIGCIAVKNESLDLSGNINVYGSCITSADETAAIDNVTVNAGSDEVFVSYPDGTAAWYYFDTASNASYFTELSPIVLEGVYVKNDGGKVVYSADGLEWTATNAGSVFDDEEYLYDIHGDEHGRLFGSDSSVCNETRITGLGDGFISVYSLADRSAALIEKSETVDGSLKDVHITETELGTGTNFVDVDTENISDVYMLWNSLEDMEPLCKEYMP</sequence>
<dbReference type="PANTHER" id="PTHR11319:SF35">
    <property type="entry name" value="OUTER MEMBRANE PROTEIN PMPC-RELATED"/>
    <property type="match status" value="1"/>
</dbReference>
<dbReference type="SUPFAM" id="SSF51126">
    <property type="entry name" value="Pectin lyase-like"/>
    <property type="match status" value="1"/>
</dbReference>
<reference evidence="2" key="1">
    <citation type="submission" date="2020-10" db="EMBL/GenBank/DDBJ databases">
        <authorList>
            <person name="Gilroy R."/>
        </authorList>
    </citation>
    <scope>NUCLEOTIDE SEQUENCE</scope>
    <source>
        <strain evidence="2">USAMLcec3-3695</strain>
    </source>
</reference>